<keyword evidence="3 4" id="KW-0443">Lipid metabolism</keyword>
<organism evidence="7 8">
    <name type="scientific">Ramlibacter lithotrophicus</name>
    <dbReference type="NCBI Taxonomy" id="2606681"/>
    <lineage>
        <taxon>Bacteria</taxon>
        <taxon>Pseudomonadati</taxon>
        <taxon>Pseudomonadota</taxon>
        <taxon>Betaproteobacteria</taxon>
        <taxon>Burkholderiales</taxon>
        <taxon>Comamonadaceae</taxon>
        <taxon>Ramlibacter</taxon>
    </lineage>
</organism>
<comment type="caution">
    <text evidence="7">The sequence shown here is derived from an EMBL/GenBank/DDBJ whole genome shotgun (WGS) entry which is preliminary data.</text>
</comment>
<dbReference type="InterPro" id="IPR050301">
    <property type="entry name" value="NTE"/>
</dbReference>
<feature type="short sequence motif" description="GXSXG" evidence="4">
    <location>
        <begin position="85"/>
        <end position="89"/>
    </location>
</feature>
<evidence type="ECO:0000313" key="7">
    <source>
        <dbReference type="EMBL" id="NKE68371.1"/>
    </source>
</evidence>
<feature type="region of interest" description="Disordered" evidence="5">
    <location>
        <begin position="13"/>
        <end position="32"/>
    </location>
</feature>
<name>A0A7X6DJL4_9BURK</name>
<keyword evidence="8" id="KW-1185">Reference proteome</keyword>
<dbReference type="GO" id="GO:0016787">
    <property type="term" value="F:hydrolase activity"/>
    <property type="evidence" value="ECO:0007669"/>
    <property type="project" value="UniProtKB-UniRule"/>
</dbReference>
<evidence type="ECO:0000256" key="3">
    <source>
        <dbReference type="ARBA" id="ARBA00023098"/>
    </source>
</evidence>
<comment type="caution">
    <text evidence="4">Lacks conserved residue(s) required for the propagation of feature annotation.</text>
</comment>
<feature type="domain" description="PNPLA" evidence="6">
    <location>
        <begin position="54"/>
        <end position="213"/>
    </location>
</feature>
<evidence type="ECO:0000259" key="6">
    <source>
        <dbReference type="PROSITE" id="PS51635"/>
    </source>
</evidence>
<dbReference type="AlphaFoldDB" id="A0A7X6DJL4"/>
<evidence type="ECO:0000313" key="8">
    <source>
        <dbReference type="Proteomes" id="UP000521868"/>
    </source>
</evidence>
<dbReference type="SUPFAM" id="SSF52151">
    <property type="entry name" value="FabD/lysophospholipase-like"/>
    <property type="match status" value="1"/>
</dbReference>
<feature type="short sequence motif" description="DGA/G" evidence="4">
    <location>
        <begin position="200"/>
        <end position="202"/>
    </location>
</feature>
<keyword evidence="1 4" id="KW-0378">Hydrolase</keyword>
<dbReference type="EMBL" id="VTOX01000010">
    <property type="protein sequence ID" value="NKE68371.1"/>
    <property type="molecule type" value="Genomic_DNA"/>
</dbReference>
<evidence type="ECO:0000256" key="5">
    <source>
        <dbReference type="SAM" id="MobiDB-lite"/>
    </source>
</evidence>
<feature type="active site" description="Proton acceptor" evidence="4">
    <location>
        <position position="200"/>
    </location>
</feature>
<dbReference type="Gene3D" id="3.40.1090.10">
    <property type="entry name" value="Cytosolic phospholipase A2 catalytic domain"/>
    <property type="match status" value="2"/>
</dbReference>
<protein>
    <submittedName>
        <fullName evidence="7">Patatin</fullName>
    </submittedName>
</protein>
<dbReference type="PANTHER" id="PTHR14226">
    <property type="entry name" value="NEUROPATHY TARGET ESTERASE/SWISS CHEESE D.MELANOGASTER"/>
    <property type="match status" value="1"/>
</dbReference>
<evidence type="ECO:0000256" key="2">
    <source>
        <dbReference type="ARBA" id="ARBA00022963"/>
    </source>
</evidence>
<keyword evidence="2 4" id="KW-0442">Lipid degradation</keyword>
<dbReference type="Proteomes" id="UP000521868">
    <property type="component" value="Unassembled WGS sequence"/>
</dbReference>
<dbReference type="GO" id="GO:0016042">
    <property type="term" value="P:lipid catabolic process"/>
    <property type="evidence" value="ECO:0007669"/>
    <property type="project" value="UniProtKB-UniRule"/>
</dbReference>
<sequence>MRRRRADWWRRAGRWPSRSTDPPAPPARAPRRCYRASPSFRDSTVAHRSPRIGLALGSGSARGWAHIGVIRALERAGVAADIVCGTSVGALVGAAHAAGALERLEPWVKGLTWQTVMSLIDVRMSGGLIEGGKLVDFFRARFADEGMERLQRAFGCVATDLASGREVWLREGSVIDAVRASIALPGLLTPVLQDGRLLVDGGLVNPVPVSLCRAMGAEVVIAVDLNWDLIGRRKQIPDAAPTSVSGPGAGLIDAMLARFRTVGPLGSSAMPSMIDVLTTSLNIMQVRITQSRLAGEPADVMIRPRLSGIAAMDYHRGGAAIAEGERAATQVLPMIQDLIA</sequence>
<proteinExistence type="predicted"/>
<dbReference type="Pfam" id="PF01734">
    <property type="entry name" value="Patatin"/>
    <property type="match status" value="1"/>
</dbReference>
<evidence type="ECO:0000256" key="4">
    <source>
        <dbReference type="PROSITE-ProRule" id="PRU01161"/>
    </source>
</evidence>
<evidence type="ECO:0000256" key="1">
    <source>
        <dbReference type="ARBA" id="ARBA00022801"/>
    </source>
</evidence>
<dbReference type="InterPro" id="IPR016035">
    <property type="entry name" value="Acyl_Trfase/lysoPLipase"/>
</dbReference>
<dbReference type="PANTHER" id="PTHR14226:SF76">
    <property type="entry name" value="NTE FAMILY PROTEIN RSSA"/>
    <property type="match status" value="1"/>
</dbReference>
<gene>
    <name evidence="7" type="ORF">RAMLITH_21365</name>
</gene>
<dbReference type="InterPro" id="IPR002641">
    <property type="entry name" value="PNPLA_dom"/>
</dbReference>
<feature type="active site" description="Nucleophile" evidence="4">
    <location>
        <position position="87"/>
    </location>
</feature>
<dbReference type="PROSITE" id="PS51635">
    <property type="entry name" value="PNPLA"/>
    <property type="match status" value="1"/>
</dbReference>
<reference evidence="7 8" key="1">
    <citation type="journal article" date="2020" name="Nature">
        <title>Bacterial chemolithoautotrophy via manganese oxidation.</title>
        <authorList>
            <person name="Yu H."/>
            <person name="Leadbetter J.R."/>
        </authorList>
    </citation>
    <scope>NUCLEOTIDE SEQUENCE [LARGE SCALE GENOMIC DNA]</scope>
    <source>
        <strain evidence="7 8">RBP-1</strain>
    </source>
</reference>
<accession>A0A7X6DJL4</accession>